<evidence type="ECO:0000256" key="4">
    <source>
        <dbReference type="ARBA" id="ARBA00022801"/>
    </source>
</evidence>
<feature type="transmembrane region" description="Helical" evidence="8">
    <location>
        <begin position="197"/>
        <end position="217"/>
    </location>
</feature>
<feature type="transmembrane region" description="Helical" evidence="8">
    <location>
        <begin position="88"/>
        <end position="117"/>
    </location>
</feature>
<comment type="subcellular location">
    <subcellularLocation>
        <location evidence="1">Cell membrane</location>
        <topology evidence="1">Multi-pass membrane protein</topology>
    </subcellularLocation>
</comment>
<dbReference type="SMART" id="SM00014">
    <property type="entry name" value="acidPPc"/>
    <property type="match status" value="1"/>
</dbReference>
<feature type="compositionally biased region" description="Polar residues" evidence="7">
    <location>
        <begin position="8"/>
        <end position="31"/>
    </location>
</feature>
<dbReference type="InterPro" id="IPR000326">
    <property type="entry name" value="PAP2/HPO"/>
</dbReference>
<dbReference type="EMBL" id="SDLP01000001">
    <property type="protein sequence ID" value="TDL12325.1"/>
    <property type="molecule type" value="Genomic_DNA"/>
</dbReference>
<evidence type="ECO:0000256" key="1">
    <source>
        <dbReference type="ARBA" id="ARBA00004651"/>
    </source>
</evidence>
<feature type="transmembrane region" description="Helical" evidence="8">
    <location>
        <begin position="124"/>
        <end position="147"/>
    </location>
</feature>
<reference evidence="10 11" key="1">
    <citation type="submission" date="2019-01" db="EMBL/GenBank/DDBJ databases">
        <title>High-quality-draft genome sequences of five non-tuberculosis mycobacteriaceae isolated from a nosocomial environment.</title>
        <authorList>
            <person name="Tiago I."/>
            <person name="Alarico S."/>
            <person name="Pereira S.G."/>
            <person name="Coelho C."/>
            <person name="Maranha A."/>
            <person name="Empadinhas N."/>
        </authorList>
    </citation>
    <scope>NUCLEOTIDE SEQUENCE [LARGE SCALE GENOMIC DNA]</scope>
    <source>
        <strain evidence="10 11">22DIII</strain>
    </source>
</reference>
<keyword evidence="2" id="KW-1003">Cell membrane</keyword>
<dbReference type="Gene3D" id="1.20.144.10">
    <property type="entry name" value="Phosphatidic acid phosphatase type 2/haloperoxidase"/>
    <property type="match status" value="2"/>
</dbReference>
<keyword evidence="3 8" id="KW-0812">Transmembrane</keyword>
<dbReference type="CDD" id="cd03392">
    <property type="entry name" value="PAP2_like_2"/>
    <property type="match status" value="1"/>
</dbReference>
<name>A0A4R5XD72_9MYCO</name>
<feature type="transmembrane region" description="Helical" evidence="8">
    <location>
        <begin position="41"/>
        <end position="68"/>
    </location>
</feature>
<dbReference type="PANTHER" id="PTHR14969:SF62">
    <property type="entry name" value="DECAPRENYLPHOSPHORYL-5-PHOSPHORIBOSE PHOSPHATASE RV3807C-RELATED"/>
    <property type="match status" value="1"/>
</dbReference>
<keyword evidence="5 8" id="KW-1133">Transmembrane helix</keyword>
<feature type="transmembrane region" description="Helical" evidence="8">
    <location>
        <begin position="167"/>
        <end position="185"/>
    </location>
</feature>
<keyword evidence="4" id="KW-0378">Hydrolase</keyword>
<evidence type="ECO:0000256" key="6">
    <source>
        <dbReference type="ARBA" id="ARBA00023136"/>
    </source>
</evidence>
<dbReference type="AlphaFoldDB" id="A0A4R5XD72"/>
<gene>
    <name evidence="10" type="ORF">EUA04_05035</name>
</gene>
<dbReference type="InterPro" id="IPR036938">
    <property type="entry name" value="PAP2/HPO_sf"/>
</dbReference>
<evidence type="ECO:0000256" key="8">
    <source>
        <dbReference type="SAM" id="Phobius"/>
    </source>
</evidence>
<feature type="domain" description="Phosphatidic acid phosphatase type 2/haloperoxidase" evidence="9">
    <location>
        <begin position="124"/>
        <end position="238"/>
    </location>
</feature>
<organism evidence="10 11">
    <name type="scientific">Mycolicibacterium obuense</name>
    <dbReference type="NCBI Taxonomy" id="1807"/>
    <lineage>
        <taxon>Bacteria</taxon>
        <taxon>Bacillati</taxon>
        <taxon>Actinomycetota</taxon>
        <taxon>Actinomycetes</taxon>
        <taxon>Mycobacteriales</taxon>
        <taxon>Mycobacteriaceae</taxon>
        <taxon>Mycolicibacterium</taxon>
    </lineage>
</organism>
<keyword evidence="6 8" id="KW-0472">Membrane</keyword>
<dbReference type="Proteomes" id="UP000294952">
    <property type="component" value="Unassembled WGS sequence"/>
</dbReference>
<dbReference type="PANTHER" id="PTHR14969">
    <property type="entry name" value="SPHINGOSINE-1-PHOSPHATE PHOSPHOHYDROLASE"/>
    <property type="match status" value="1"/>
</dbReference>
<feature type="transmembrane region" description="Helical" evidence="8">
    <location>
        <begin position="223"/>
        <end position="245"/>
    </location>
</feature>
<dbReference type="GO" id="GO:0005886">
    <property type="term" value="C:plasma membrane"/>
    <property type="evidence" value="ECO:0007669"/>
    <property type="project" value="UniProtKB-SubCell"/>
</dbReference>
<feature type="region of interest" description="Disordered" evidence="7">
    <location>
        <begin position="245"/>
        <end position="267"/>
    </location>
</feature>
<comment type="caution">
    <text evidence="10">The sequence shown here is derived from an EMBL/GenBank/DDBJ whole genome shotgun (WGS) entry which is preliminary data.</text>
</comment>
<evidence type="ECO:0000313" key="11">
    <source>
        <dbReference type="Proteomes" id="UP000294952"/>
    </source>
</evidence>
<evidence type="ECO:0000256" key="7">
    <source>
        <dbReference type="SAM" id="MobiDB-lite"/>
    </source>
</evidence>
<evidence type="ECO:0000256" key="5">
    <source>
        <dbReference type="ARBA" id="ARBA00022989"/>
    </source>
</evidence>
<dbReference type="SUPFAM" id="SSF48317">
    <property type="entry name" value="Acid phosphatase/Vanadium-dependent haloperoxidase"/>
    <property type="match status" value="1"/>
</dbReference>
<protein>
    <submittedName>
        <fullName evidence="10">Phosphatase PAP2 family protein</fullName>
    </submittedName>
</protein>
<evidence type="ECO:0000256" key="2">
    <source>
        <dbReference type="ARBA" id="ARBA00022475"/>
    </source>
</evidence>
<evidence type="ECO:0000259" key="9">
    <source>
        <dbReference type="SMART" id="SM00014"/>
    </source>
</evidence>
<sequence length="267" mass="27521">MNVRQRGTARTLSKSWSGETCSPASATSAPRQQEPGVTRRGGFGGICAMLALASLAYILLAVMAHNAVHGTVVDHAVLAWMVDHRHSWLTTVAVAITNVGSPVVMGTLAVLCSTLLWWRLHSPVPGLVVVATLAGAAGISTLTKTVVGARRPAHAVQLILEVDPAFPSGHVTGTLTLLGMIAVIVGRHRRPAVRSVLAWAVVTVTAAVALTRLYLGVHWLTDISGGLVLGSAAVTLGSATLGTVAGSSSRPGVHRAESPLGEATRVA</sequence>
<accession>A0A4R5XD72</accession>
<evidence type="ECO:0000256" key="3">
    <source>
        <dbReference type="ARBA" id="ARBA00022692"/>
    </source>
</evidence>
<dbReference type="GO" id="GO:0016787">
    <property type="term" value="F:hydrolase activity"/>
    <property type="evidence" value="ECO:0007669"/>
    <property type="project" value="UniProtKB-KW"/>
</dbReference>
<proteinExistence type="predicted"/>
<evidence type="ECO:0000313" key="10">
    <source>
        <dbReference type="EMBL" id="TDL12325.1"/>
    </source>
</evidence>
<feature type="region of interest" description="Disordered" evidence="7">
    <location>
        <begin position="1"/>
        <end position="36"/>
    </location>
</feature>
<dbReference type="Pfam" id="PF01569">
    <property type="entry name" value="PAP2"/>
    <property type="match status" value="1"/>
</dbReference>